<keyword evidence="3" id="KW-1185">Reference proteome</keyword>
<accession>A0AAV5UUU5</accession>
<feature type="region of interest" description="Disordered" evidence="1">
    <location>
        <begin position="85"/>
        <end position="124"/>
    </location>
</feature>
<sequence>MRKSSMRFFGMAELSMVRIRGTTKFVKERVRNCEFAVEMGRSSPASSASFVFDCTRRIETTTALSLIIIVNWLISSAHTVAWCSGSVPSTSHSSSSHTIATHSTTSASSSTHHTRDEIARSHSS</sequence>
<evidence type="ECO:0000313" key="3">
    <source>
        <dbReference type="Proteomes" id="UP001432322"/>
    </source>
</evidence>
<evidence type="ECO:0000313" key="2">
    <source>
        <dbReference type="EMBL" id="GMT10886.1"/>
    </source>
</evidence>
<evidence type="ECO:0008006" key="4">
    <source>
        <dbReference type="Google" id="ProtNLM"/>
    </source>
</evidence>
<organism evidence="2 3">
    <name type="scientific">Pristionchus fissidentatus</name>
    <dbReference type="NCBI Taxonomy" id="1538716"/>
    <lineage>
        <taxon>Eukaryota</taxon>
        <taxon>Metazoa</taxon>
        <taxon>Ecdysozoa</taxon>
        <taxon>Nematoda</taxon>
        <taxon>Chromadorea</taxon>
        <taxon>Rhabditida</taxon>
        <taxon>Rhabditina</taxon>
        <taxon>Diplogasteromorpha</taxon>
        <taxon>Diplogasteroidea</taxon>
        <taxon>Neodiplogasteridae</taxon>
        <taxon>Pristionchus</taxon>
    </lineage>
</organism>
<comment type="caution">
    <text evidence="2">The sequence shown here is derived from an EMBL/GenBank/DDBJ whole genome shotgun (WGS) entry which is preliminary data.</text>
</comment>
<feature type="compositionally biased region" description="Low complexity" evidence="1">
    <location>
        <begin position="89"/>
        <end position="111"/>
    </location>
</feature>
<dbReference type="EMBL" id="BTSY01000001">
    <property type="protein sequence ID" value="GMT10886.1"/>
    <property type="molecule type" value="Genomic_DNA"/>
</dbReference>
<protein>
    <recommendedName>
        <fullName evidence="4">Secreted protein</fullName>
    </recommendedName>
</protein>
<feature type="compositionally biased region" description="Basic and acidic residues" evidence="1">
    <location>
        <begin position="113"/>
        <end position="124"/>
    </location>
</feature>
<dbReference type="AlphaFoldDB" id="A0AAV5UUU5"/>
<dbReference type="Proteomes" id="UP001432322">
    <property type="component" value="Unassembled WGS sequence"/>
</dbReference>
<gene>
    <name evidence="2" type="ORF">PFISCL1PPCAC_2183</name>
</gene>
<proteinExistence type="predicted"/>
<reference evidence="2" key="1">
    <citation type="submission" date="2023-10" db="EMBL/GenBank/DDBJ databases">
        <title>Genome assembly of Pristionchus species.</title>
        <authorList>
            <person name="Yoshida K."/>
            <person name="Sommer R.J."/>
        </authorList>
    </citation>
    <scope>NUCLEOTIDE SEQUENCE</scope>
    <source>
        <strain evidence="2">RS5133</strain>
    </source>
</reference>
<name>A0AAV5UUU5_9BILA</name>
<evidence type="ECO:0000256" key="1">
    <source>
        <dbReference type="SAM" id="MobiDB-lite"/>
    </source>
</evidence>